<feature type="domain" description="YhfM-like" evidence="2">
    <location>
        <begin position="51"/>
        <end position="133"/>
    </location>
</feature>
<dbReference type="RefSeq" id="WP_343800649.1">
    <property type="nucleotide sequence ID" value="NZ_BAAADJ010000053.1"/>
</dbReference>
<dbReference type="Proteomes" id="UP001500782">
    <property type="component" value="Unassembled WGS sequence"/>
</dbReference>
<evidence type="ECO:0000313" key="3">
    <source>
        <dbReference type="EMBL" id="GAA0338125.1"/>
    </source>
</evidence>
<dbReference type="EMBL" id="BAAADJ010000053">
    <property type="protein sequence ID" value="GAA0338125.1"/>
    <property type="molecule type" value="Genomic_DNA"/>
</dbReference>
<comment type="caution">
    <text evidence="3">The sequence shown here is derived from an EMBL/GenBank/DDBJ whole genome shotgun (WGS) entry which is preliminary data.</text>
</comment>
<dbReference type="Pfam" id="PF26353">
    <property type="entry name" value="YhfM"/>
    <property type="match status" value="1"/>
</dbReference>
<name>A0ABN0WHP5_9BACI</name>
<organism evidence="3 4">
    <name type="scientific">Bacillus carboniphilus</name>
    <dbReference type="NCBI Taxonomy" id="86663"/>
    <lineage>
        <taxon>Bacteria</taxon>
        <taxon>Bacillati</taxon>
        <taxon>Bacillota</taxon>
        <taxon>Bacilli</taxon>
        <taxon>Bacillales</taxon>
        <taxon>Bacillaceae</taxon>
        <taxon>Bacillus</taxon>
    </lineage>
</organism>
<evidence type="ECO:0000259" key="2">
    <source>
        <dbReference type="Pfam" id="PF26353"/>
    </source>
</evidence>
<evidence type="ECO:0000313" key="4">
    <source>
        <dbReference type="Proteomes" id="UP001500782"/>
    </source>
</evidence>
<dbReference type="InterPro" id="IPR058780">
    <property type="entry name" value="YhfM-like_dom"/>
</dbReference>
<keyword evidence="1" id="KW-1133">Transmembrane helix</keyword>
<evidence type="ECO:0000256" key="1">
    <source>
        <dbReference type="SAM" id="Phobius"/>
    </source>
</evidence>
<keyword evidence="1" id="KW-0472">Membrane</keyword>
<feature type="transmembrane region" description="Helical" evidence="1">
    <location>
        <begin position="12"/>
        <end position="33"/>
    </location>
</feature>
<sequence>MNNHAKEEIKWLMILLVAILTLALIGIACYFLTKSNNHGDIWSFFNEGQIIEVQKRIGEENKYEDYKVIDNNDHVQKIKEMLDNAKWEKAKMEMAHPPDYQFVFRFKNPKIDAKAVLYRIWLGPNNNRVNVVKGIGEYVHLDGDYSSVFLRFITGE</sequence>
<accession>A0ABN0WHP5</accession>
<proteinExistence type="predicted"/>
<reference evidence="3 4" key="1">
    <citation type="journal article" date="2019" name="Int. J. Syst. Evol. Microbiol.">
        <title>The Global Catalogue of Microorganisms (GCM) 10K type strain sequencing project: providing services to taxonomists for standard genome sequencing and annotation.</title>
        <authorList>
            <consortium name="The Broad Institute Genomics Platform"/>
            <consortium name="The Broad Institute Genome Sequencing Center for Infectious Disease"/>
            <person name="Wu L."/>
            <person name="Ma J."/>
        </authorList>
    </citation>
    <scope>NUCLEOTIDE SEQUENCE [LARGE SCALE GENOMIC DNA]</scope>
    <source>
        <strain evidence="3 4">JCM 9731</strain>
    </source>
</reference>
<dbReference type="PROSITE" id="PS51257">
    <property type="entry name" value="PROKAR_LIPOPROTEIN"/>
    <property type="match status" value="1"/>
</dbReference>
<protein>
    <recommendedName>
        <fullName evidence="2">YhfM-like domain-containing protein</fullName>
    </recommendedName>
</protein>
<keyword evidence="1" id="KW-0812">Transmembrane</keyword>
<keyword evidence="4" id="KW-1185">Reference proteome</keyword>
<gene>
    <name evidence="3" type="ORF">GCM10008967_30510</name>
</gene>